<protein>
    <submittedName>
        <fullName evidence="1">Uncharacterized protein</fullName>
    </submittedName>
</protein>
<dbReference type="Proteomes" id="UP001601422">
    <property type="component" value="Unassembled WGS sequence"/>
</dbReference>
<accession>A0ABW6MZF5</accession>
<name>A0ABW6MZF5_9ACTN</name>
<sequence length="107" mass="11614">MTDDQQMAGILGELTAAMADAPPSTESYWTSDELHGLYERFEREPDLPPTDGQRRLFIAHRARRAASSRIRGLLSSLKKAAERGGVTATAEAAVLAEACVRAGLAEW</sequence>
<dbReference type="RefSeq" id="WP_389830223.1">
    <property type="nucleotide sequence ID" value="NZ_JBIAJP010000005.1"/>
</dbReference>
<comment type="caution">
    <text evidence="1">The sequence shown here is derived from an EMBL/GenBank/DDBJ whole genome shotgun (WGS) entry which is preliminary data.</text>
</comment>
<gene>
    <name evidence="1" type="ORF">ACFYQT_21125</name>
</gene>
<dbReference type="EMBL" id="JBIAJP010000005">
    <property type="protein sequence ID" value="MFF0005928.1"/>
    <property type="molecule type" value="Genomic_DNA"/>
</dbReference>
<reference evidence="1 2" key="1">
    <citation type="submission" date="2024-10" db="EMBL/GenBank/DDBJ databases">
        <title>The Natural Products Discovery Center: Release of the First 8490 Sequenced Strains for Exploring Actinobacteria Biosynthetic Diversity.</title>
        <authorList>
            <person name="Kalkreuter E."/>
            <person name="Kautsar S.A."/>
            <person name="Yang D."/>
            <person name="Bader C.D."/>
            <person name="Teijaro C.N."/>
            <person name="Fluegel L."/>
            <person name="Davis C.M."/>
            <person name="Simpson J.R."/>
            <person name="Lauterbach L."/>
            <person name="Steele A.D."/>
            <person name="Gui C."/>
            <person name="Meng S."/>
            <person name="Li G."/>
            <person name="Viehrig K."/>
            <person name="Ye F."/>
            <person name="Su P."/>
            <person name="Kiefer A.F."/>
            <person name="Nichols A."/>
            <person name="Cepeda A.J."/>
            <person name="Yan W."/>
            <person name="Fan B."/>
            <person name="Jiang Y."/>
            <person name="Adhikari A."/>
            <person name="Zheng C.-J."/>
            <person name="Schuster L."/>
            <person name="Cowan T.M."/>
            <person name="Smanski M.J."/>
            <person name="Chevrette M.G."/>
            <person name="De Carvalho L.P.S."/>
            <person name="Shen B."/>
        </authorList>
    </citation>
    <scope>NUCLEOTIDE SEQUENCE [LARGE SCALE GENOMIC DNA]</scope>
    <source>
        <strain evidence="1 2">NPDC005497</strain>
    </source>
</reference>
<keyword evidence="2" id="KW-1185">Reference proteome</keyword>
<evidence type="ECO:0000313" key="2">
    <source>
        <dbReference type="Proteomes" id="UP001601422"/>
    </source>
</evidence>
<proteinExistence type="predicted"/>
<evidence type="ECO:0000313" key="1">
    <source>
        <dbReference type="EMBL" id="MFF0005928.1"/>
    </source>
</evidence>
<organism evidence="1 2">
    <name type="scientific">Streptomyces tibetensis</name>
    <dbReference type="NCBI Taxonomy" id="2382123"/>
    <lineage>
        <taxon>Bacteria</taxon>
        <taxon>Bacillati</taxon>
        <taxon>Actinomycetota</taxon>
        <taxon>Actinomycetes</taxon>
        <taxon>Kitasatosporales</taxon>
        <taxon>Streptomycetaceae</taxon>
        <taxon>Streptomyces</taxon>
    </lineage>
</organism>